<dbReference type="Gene3D" id="2.60.130.10">
    <property type="entry name" value="Aromatic compound dioxygenase"/>
    <property type="match status" value="1"/>
</dbReference>
<evidence type="ECO:0000256" key="3">
    <source>
        <dbReference type="ARBA" id="ARBA00023002"/>
    </source>
</evidence>
<reference evidence="5 6" key="1">
    <citation type="journal article" date="2016" name="Front. Microbiol.">
        <title>Genomic Resource of Rice Seed Associated Bacteria.</title>
        <authorList>
            <person name="Midha S."/>
            <person name="Bansal K."/>
            <person name="Sharma S."/>
            <person name="Kumar N."/>
            <person name="Patil P.P."/>
            <person name="Chaudhry V."/>
            <person name="Patil P.B."/>
        </authorList>
    </citation>
    <scope>NUCLEOTIDE SEQUENCE [LARGE SCALE GENOMIC DNA]</scope>
    <source>
        <strain evidence="5 6">NS354</strain>
    </source>
</reference>
<proteinExistence type="inferred from homology"/>
<organism evidence="5 6">
    <name type="scientific">Leucobacter chromiiresistens</name>
    <dbReference type="NCBI Taxonomy" id="1079994"/>
    <lineage>
        <taxon>Bacteria</taxon>
        <taxon>Bacillati</taxon>
        <taxon>Actinomycetota</taxon>
        <taxon>Actinomycetes</taxon>
        <taxon>Micrococcales</taxon>
        <taxon>Microbacteriaceae</taxon>
        <taxon>Leucobacter</taxon>
    </lineage>
</organism>
<dbReference type="RefSeq" id="WP_058594369.1">
    <property type="nucleotide sequence ID" value="NZ_LDRK01000078.1"/>
</dbReference>
<dbReference type="GO" id="GO:0018578">
    <property type="term" value="F:protocatechuate 3,4-dioxygenase activity"/>
    <property type="evidence" value="ECO:0007669"/>
    <property type="project" value="InterPro"/>
</dbReference>
<dbReference type="SUPFAM" id="SSF49482">
    <property type="entry name" value="Aromatic compound dioxygenase"/>
    <property type="match status" value="1"/>
</dbReference>
<dbReference type="InterPro" id="IPR012786">
    <property type="entry name" value="Protocat_dOase_a"/>
</dbReference>
<sequence length="188" mass="20182">MASTAPEKTHEPTPGQTVGPFFAYGTTFPKQHEVAFPHSPGAIVLAGTICDGAGLPIPDAMIEIFGADADGGVPRARGTLRRNDHAFTGFGRAFTDDEGRYEFWTRNPGSVAGEAPFFSAIVFARGLPDKLHTRIYLPEDTARLDADPLLSVLPAARRSTLVATRTPDGHLAHDIHLQGAKETVFLAY</sequence>
<name>A0A147EHP0_9MICO</name>
<keyword evidence="3" id="KW-0560">Oxidoreductase</keyword>
<evidence type="ECO:0000256" key="1">
    <source>
        <dbReference type="ARBA" id="ARBA00007825"/>
    </source>
</evidence>
<evidence type="ECO:0000259" key="4">
    <source>
        <dbReference type="Pfam" id="PF00775"/>
    </source>
</evidence>
<dbReference type="AlphaFoldDB" id="A0A147EHP0"/>
<dbReference type="InterPro" id="IPR015889">
    <property type="entry name" value="Intradiol_dOase_core"/>
</dbReference>
<dbReference type="PATRIC" id="fig|1079994.3.peg.2296"/>
<accession>A0A147EHP0</accession>
<dbReference type="InterPro" id="IPR000627">
    <property type="entry name" value="Intradiol_dOase_C"/>
</dbReference>
<dbReference type="PANTHER" id="PTHR33711:SF9">
    <property type="entry name" value="PROTOCATECHUATE 3,4-DIOXYGENASE ALPHA CHAIN"/>
    <property type="match status" value="1"/>
</dbReference>
<evidence type="ECO:0000313" key="6">
    <source>
        <dbReference type="Proteomes" id="UP000070810"/>
    </source>
</evidence>
<keyword evidence="2 5" id="KW-0223">Dioxygenase</keyword>
<dbReference type="Proteomes" id="UP000070810">
    <property type="component" value="Unassembled WGS sequence"/>
</dbReference>
<dbReference type="Pfam" id="PF00775">
    <property type="entry name" value="Dioxygenase_C"/>
    <property type="match status" value="1"/>
</dbReference>
<dbReference type="OrthoDB" id="4417174at2"/>
<dbReference type="EMBL" id="LDRK01000078">
    <property type="protein sequence ID" value="KTR83925.1"/>
    <property type="molecule type" value="Genomic_DNA"/>
</dbReference>
<evidence type="ECO:0000256" key="2">
    <source>
        <dbReference type="ARBA" id="ARBA00022964"/>
    </source>
</evidence>
<comment type="similarity">
    <text evidence="1">Belongs to the intradiol ring-cleavage dioxygenase family.</text>
</comment>
<gene>
    <name evidence="5" type="ORF">NS354_10085</name>
</gene>
<protein>
    <submittedName>
        <fullName evidence="5">Protocatechuate 3,4-dioxygenase</fullName>
    </submittedName>
</protein>
<dbReference type="PANTHER" id="PTHR33711">
    <property type="entry name" value="DIOXYGENASE, PUTATIVE (AFU_ORTHOLOGUE AFUA_2G02910)-RELATED"/>
    <property type="match status" value="1"/>
</dbReference>
<feature type="domain" description="Intradiol ring-cleavage dioxygenases" evidence="4">
    <location>
        <begin position="40"/>
        <end position="111"/>
    </location>
</feature>
<keyword evidence="6" id="KW-1185">Reference proteome</keyword>
<dbReference type="GO" id="GO:0008199">
    <property type="term" value="F:ferric iron binding"/>
    <property type="evidence" value="ECO:0007669"/>
    <property type="project" value="InterPro"/>
</dbReference>
<comment type="caution">
    <text evidence="5">The sequence shown here is derived from an EMBL/GenBank/DDBJ whole genome shotgun (WGS) entry which is preliminary data.</text>
</comment>
<evidence type="ECO:0000313" key="5">
    <source>
        <dbReference type="EMBL" id="KTR83925.1"/>
    </source>
</evidence>
<dbReference type="InterPro" id="IPR050770">
    <property type="entry name" value="Intradiol_RC_Dioxygenase"/>
</dbReference>
<dbReference type="NCBIfam" id="TIGR02423">
    <property type="entry name" value="protocat_alph"/>
    <property type="match status" value="1"/>
</dbReference>